<dbReference type="NCBIfam" id="TIGR01662">
    <property type="entry name" value="HAD-SF-IIIA"/>
    <property type="match status" value="1"/>
</dbReference>
<organism evidence="1 2">
    <name type="scientific">Rhamnusium bicolor</name>
    <dbReference type="NCBI Taxonomy" id="1586634"/>
    <lineage>
        <taxon>Eukaryota</taxon>
        <taxon>Metazoa</taxon>
        <taxon>Ecdysozoa</taxon>
        <taxon>Arthropoda</taxon>
        <taxon>Hexapoda</taxon>
        <taxon>Insecta</taxon>
        <taxon>Pterygota</taxon>
        <taxon>Neoptera</taxon>
        <taxon>Endopterygota</taxon>
        <taxon>Coleoptera</taxon>
        <taxon>Polyphaga</taxon>
        <taxon>Cucujiformia</taxon>
        <taxon>Chrysomeloidea</taxon>
        <taxon>Cerambycidae</taxon>
        <taxon>Lepturinae</taxon>
        <taxon>Rhagiini</taxon>
        <taxon>Rhamnusium</taxon>
    </lineage>
</organism>
<dbReference type="EMBL" id="JANEYF010005176">
    <property type="protein sequence ID" value="KAJ8928964.1"/>
    <property type="molecule type" value="Genomic_DNA"/>
</dbReference>
<dbReference type="Proteomes" id="UP001162156">
    <property type="component" value="Unassembled WGS sequence"/>
</dbReference>
<dbReference type="InterPro" id="IPR006549">
    <property type="entry name" value="HAD-SF_hydro_IIIA"/>
</dbReference>
<reference evidence="1" key="1">
    <citation type="journal article" date="2023" name="Insect Mol. Biol.">
        <title>Genome sequencing provides insights into the evolution of gene families encoding plant cell wall-degrading enzymes in longhorned beetles.</title>
        <authorList>
            <person name="Shin N.R."/>
            <person name="Okamura Y."/>
            <person name="Kirsch R."/>
            <person name="Pauchet Y."/>
        </authorList>
    </citation>
    <scope>NUCLEOTIDE SEQUENCE</scope>
    <source>
        <strain evidence="1">RBIC_L_NR</strain>
    </source>
</reference>
<dbReference type="Gene3D" id="3.40.50.1000">
    <property type="entry name" value="HAD superfamily/HAD-like"/>
    <property type="match status" value="1"/>
</dbReference>
<dbReference type="InterPro" id="IPR013954">
    <property type="entry name" value="PNK3P"/>
</dbReference>
<dbReference type="GO" id="GO:0046404">
    <property type="term" value="F:ATP-dependent polydeoxyribonucleotide 5'-hydroxyl-kinase activity"/>
    <property type="evidence" value="ECO:0007669"/>
    <property type="project" value="TreeGrafter"/>
</dbReference>
<accession>A0AAV8WR18</accession>
<sequence length="319" mass="36893">MAKKQKIDFPVFNLNKDDNKMENFSDMGKWEDIDRKELFIYTSIDCSAKSKIAAFDIDGTIIKTKSGARFPKNGDDWEFYFHNIPYHLKKLYEENFKIVFFTNQSGLGKDPYKIKEFKRKVENILTKISLPIQVFFATGKTIYRKPLPGMWNTLVDLKNDGVAIDLNTSFYVGDAAGREKNWAPKRNKDHACVDRLFALNIGIKFYTPEEYFLKAKQVPYIMPEFDPRNLSVSHYPDIKYSKPNVILMVGGPGSGKSYFCKKVLIPNGYTHINRDKLGSWQKCVKSLEESLQLQQNCVIDNTNLDKESRARFIEVAKKI</sequence>
<dbReference type="GO" id="GO:0003690">
    <property type="term" value="F:double-stranded DNA binding"/>
    <property type="evidence" value="ECO:0007669"/>
    <property type="project" value="TreeGrafter"/>
</dbReference>
<dbReference type="InterPro" id="IPR023214">
    <property type="entry name" value="HAD_sf"/>
</dbReference>
<dbReference type="CDD" id="cd01625">
    <property type="entry name" value="HAD_PNP"/>
    <property type="match status" value="1"/>
</dbReference>
<dbReference type="InterPro" id="IPR036412">
    <property type="entry name" value="HAD-like_sf"/>
</dbReference>
<protein>
    <submittedName>
        <fullName evidence="1">Uncharacterized protein</fullName>
    </submittedName>
</protein>
<dbReference type="SUPFAM" id="SSF52540">
    <property type="entry name" value="P-loop containing nucleoside triphosphate hydrolases"/>
    <property type="match status" value="1"/>
</dbReference>
<gene>
    <name evidence="1" type="ORF">NQ314_018401</name>
</gene>
<name>A0AAV8WR18_9CUCU</name>
<dbReference type="InterPro" id="IPR027417">
    <property type="entry name" value="P-loop_NTPase"/>
</dbReference>
<dbReference type="InterPro" id="IPR006551">
    <property type="entry name" value="Polynucleotide_phosphatase"/>
</dbReference>
<dbReference type="PANTHER" id="PTHR12083:SF9">
    <property type="entry name" value="BIFUNCTIONAL POLYNUCLEOTIDE PHOSPHATASE_KINASE"/>
    <property type="match status" value="1"/>
</dbReference>
<dbReference type="Pfam" id="PF08645">
    <property type="entry name" value="PNK3P"/>
    <property type="match status" value="1"/>
</dbReference>
<evidence type="ECO:0000313" key="2">
    <source>
        <dbReference type="Proteomes" id="UP001162156"/>
    </source>
</evidence>
<dbReference type="GO" id="GO:0046403">
    <property type="term" value="F:polynucleotide 3'-phosphatase activity"/>
    <property type="evidence" value="ECO:0007669"/>
    <property type="project" value="TreeGrafter"/>
</dbReference>
<dbReference type="Gene3D" id="3.40.50.300">
    <property type="entry name" value="P-loop containing nucleotide triphosphate hydrolases"/>
    <property type="match status" value="1"/>
</dbReference>
<dbReference type="GO" id="GO:0006281">
    <property type="term" value="P:DNA repair"/>
    <property type="evidence" value="ECO:0007669"/>
    <property type="project" value="TreeGrafter"/>
</dbReference>
<dbReference type="FunFam" id="3.40.50.1000:FF:000078">
    <property type="entry name" value="Bifunctional polynucleotide phosphatase/kinase"/>
    <property type="match status" value="1"/>
</dbReference>
<keyword evidence="2" id="KW-1185">Reference proteome</keyword>
<dbReference type="SUPFAM" id="SSF56784">
    <property type="entry name" value="HAD-like"/>
    <property type="match status" value="1"/>
</dbReference>
<evidence type="ECO:0000313" key="1">
    <source>
        <dbReference type="EMBL" id="KAJ8928964.1"/>
    </source>
</evidence>
<dbReference type="AlphaFoldDB" id="A0AAV8WR18"/>
<comment type="caution">
    <text evidence="1">The sequence shown here is derived from an EMBL/GenBank/DDBJ whole genome shotgun (WGS) entry which is preliminary data.</text>
</comment>
<proteinExistence type="predicted"/>
<dbReference type="NCBIfam" id="TIGR01664">
    <property type="entry name" value="DNA-3'-Pase"/>
    <property type="match status" value="1"/>
</dbReference>
<dbReference type="PANTHER" id="PTHR12083">
    <property type="entry name" value="BIFUNCTIONAL POLYNUCLEOTIDE PHOSPHATASE/KINASE"/>
    <property type="match status" value="1"/>
</dbReference>